<dbReference type="PANTHER" id="PTHR43744">
    <property type="entry name" value="ABC TRANSPORTER PERMEASE PROTEIN MG189-RELATED-RELATED"/>
    <property type="match status" value="1"/>
</dbReference>
<evidence type="ECO:0000256" key="1">
    <source>
        <dbReference type="ARBA" id="ARBA00004651"/>
    </source>
</evidence>
<keyword evidence="5 7" id="KW-1133">Transmembrane helix</keyword>
<dbReference type="GO" id="GO:0055085">
    <property type="term" value="P:transmembrane transport"/>
    <property type="evidence" value="ECO:0007669"/>
    <property type="project" value="InterPro"/>
</dbReference>
<dbReference type="EMBL" id="NOZQ01000004">
    <property type="protein sequence ID" value="OYD17560.1"/>
    <property type="molecule type" value="Genomic_DNA"/>
</dbReference>
<proteinExistence type="inferred from homology"/>
<feature type="domain" description="ABC transmembrane type-1" evidence="8">
    <location>
        <begin position="65"/>
        <end position="254"/>
    </location>
</feature>
<dbReference type="InterPro" id="IPR035906">
    <property type="entry name" value="MetI-like_sf"/>
</dbReference>
<name>A0A235BYX5_UNCW3</name>
<dbReference type="InterPro" id="IPR000515">
    <property type="entry name" value="MetI-like"/>
</dbReference>
<dbReference type="Pfam" id="PF00528">
    <property type="entry name" value="BPD_transp_1"/>
    <property type="match status" value="1"/>
</dbReference>
<keyword evidence="6 7" id="KW-0472">Membrane</keyword>
<comment type="caution">
    <text evidence="9">The sequence shown here is derived from an EMBL/GenBank/DDBJ whole genome shotgun (WGS) entry which is preliminary data.</text>
</comment>
<keyword evidence="4 7" id="KW-0812">Transmembrane</keyword>
<evidence type="ECO:0000256" key="3">
    <source>
        <dbReference type="ARBA" id="ARBA00022475"/>
    </source>
</evidence>
<dbReference type="Gene3D" id="1.10.3720.10">
    <property type="entry name" value="MetI-like"/>
    <property type="match status" value="1"/>
</dbReference>
<sequence length="269" mass="30639">MKKTYIYIVLFLGTIIALVPFYWMIATSLKTPVEAVQFPPTWVPAHPRPENYADAWRAAPFARYFLNTIFIALSALFGVIVTSSLAAYAFARMEFKGRETIFTLFLGMMMVPMPVYIVPGYLILASFGWIDTYYALIVPWLVSVFSIFLLRQHFRNIPKALYDAATVDGCSDLGFLWRVAMPLSKPALVTISIFSLLASWNSFIWPLVMTNRDAIRPVQVGLAYFIQEQSTNYTLLSAASTFVILPVVILFFFFQRQIIESHMKSGMKE</sequence>
<evidence type="ECO:0000259" key="8">
    <source>
        <dbReference type="PROSITE" id="PS50928"/>
    </source>
</evidence>
<feature type="transmembrane region" description="Helical" evidence="7">
    <location>
        <begin position="102"/>
        <end position="127"/>
    </location>
</feature>
<dbReference type="PROSITE" id="PS50928">
    <property type="entry name" value="ABC_TM1"/>
    <property type="match status" value="1"/>
</dbReference>
<gene>
    <name evidence="9" type="ORF">CH333_00450</name>
</gene>
<protein>
    <submittedName>
        <fullName evidence="9">ABC transporter permease</fullName>
    </submittedName>
</protein>
<reference evidence="9 10" key="1">
    <citation type="submission" date="2017-07" db="EMBL/GenBank/DDBJ databases">
        <title>Recovery of genomes from metagenomes via a dereplication, aggregation, and scoring strategy.</title>
        <authorList>
            <person name="Sieber C.M."/>
            <person name="Probst A.J."/>
            <person name="Sharrar A."/>
            <person name="Thomas B.C."/>
            <person name="Hess M."/>
            <person name="Tringe S.G."/>
            <person name="Banfield J.F."/>
        </authorList>
    </citation>
    <scope>NUCLEOTIDE SEQUENCE [LARGE SCALE GENOMIC DNA]</scope>
    <source>
        <strain evidence="9">JGI_Cruoil_03_44_89</strain>
    </source>
</reference>
<evidence type="ECO:0000313" key="9">
    <source>
        <dbReference type="EMBL" id="OYD17560.1"/>
    </source>
</evidence>
<keyword evidence="3" id="KW-1003">Cell membrane</keyword>
<dbReference type="Proteomes" id="UP000215215">
    <property type="component" value="Unassembled WGS sequence"/>
</dbReference>
<comment type="subcellular location">
    <subcellularLocation>
        <location evidence="1 7">Cell membrane</location>
        <topology evidence="1 7">Multi-pass membrane protein</topology>
    </subcellularLocation>
</comment>
<organism evidence="9 10">
    <name type="scientific">candidate division WOR-3 bacterium JGI_Cruoil_03_44_89</name>
    <dbReference type="NCBI Taxonomy" id="1973748"/>
    <lineage>
        <taxon>Bacteria</taxon>
        <taxon>Bacteria division WOR-3</taxon>
    </lineage>
</organism>
<feature type="transmembrane region" description="Helical" evidence="7">
    <location>
        <begin position="187"/>
        <end position="208"/>
    </location>
</feature>
<feature type="transmembrane region" description="Helical" evidence="7">
    <location>
        <begin position="233"/>
        <end position="254"/>
    </location>
</feature>
<dbReference type="SUPFAM" id="SSF161098">
    <property type="entry name" value="MetI-like"/>
    <property type="match status" value="1"/>
</dbReference>
<evidence type="ECO:0000256" key="7">
    <source>
        <dbReference type="RuleBase" id="RU363032"/>
    </source>
</evidence>
<accession>A0A235BYX5</accession>
<dbReference type="AlphaFoldDB" id="A0A235BYX5"/>
<evidence type="ECO:0000256" key="2">
    <source>
        <dbReference type="ARBA" id="ARBA00022448"/>
    </source>
</evidence>
<keyword evidence="2 7" id="KW-0813">Transport</keyword>
<feature type="transmembrane region" description="Helical" evidence="7">
    <location>
        <begin position="133"/>
        <end position="150"/>
    </location>
</feature>
<dbReference type="GO" id="GO:0005886">
    <property type="term" value="C:plasma membrane"/>
    <property type="evidence" value="ECO:0007669"/>
    <property type="project" value="UniProtKB-SubCell"/>
</dbReference>
<evidence type="ECO:0000256" key="4">
    <source>
        <dbReference type="ARBA" id="ARBA00022692"/>
    </source>
</evidence>
<feature type="transmembrane region" description="Helical" evidence="7">
    <location>
        <begin position="5"/>
        <end position="25"/>
    </location>
</feature>
<dbReference type="CDD" id="cd06261">
    <property type="entry name" value="TM_PBP2"/>
    <property type="match status" value="1"/>
</dbReference>
<evidence type="ECO:0000313" key="10">
    <source>
        <dbReference type="Proteomes" id="UP000215215"/>
    </source>
</evidence>
<feature type="transmembrane region" description="Helical" evidence="7">
    <location>
        <begin position="64"/>
        <end position="90"/>
    </location>
</feature>
<comment type="similarity">
    <text evidence="7">Belongs to the binding-protein-dependent transport system permease family.</text>
</comment>
<evidence type="ECO:0000256" key="6">
    <source>
        <dbReference type="ARBA" id="ARBA00023136"/>
    </source>
</evidence>
<dbReference type="PANTHER" id="PTHR43744:SF12">
    <property type="entry name" value="ABC TRANSPORTER PERMEASE PROTEIN MG189-RELATED"/>
    <property type="match status" value="1"/>
</dbReference>
<evidence type="ECO:0000256" key="5">
    <source>
        <dbReference type="ARBA" id="ARBA00022989"/>
    </source>
</evidence>